<dbReference type="RefSeq" id="WP_185495849.1">
    <property type="nucleotide sequence ID" value="NZ_JAARUV010000050.1"/>
</dbReference>
<evidence type="ECO:0000256" key="2">
    <source>
        <dbReference type="ARBA" id="ARBA00007543"/>
    </source>
</evidence>
<keyword evidence="5" id="KW-0349">Heme</keyword>
<dbReference type="InterPro" id="IPR003317">
    <property type="entry name" value="Cyt-d_oxidase_su2"/>
</dbReference>
<dbReference type="Pfam" id="PF02322">
    <property type="entry name" value="Cyt_bd_oxida_II"/>
    <property type="match status" value="1"/>
</dbReference>
<keyword evidence="11 12" id="KW-0472">Membrane</keyword>
<dbReference type="GO" id="GO:0046872">
    <property type="term" value="F:metal ion binding"/>
    <property type="evidence" value="ECO:0007669"/>
    <property type="project" value="UniProtKB-KW"/>
</dbReference>
<feature type="transmembrane region" description="Helical" evidence="12">
    <location>
        <begin position="172"/>
        <end position="189"/>
    </location>
</feature>
<keyword evidence="3" id="KW-0813">Transport</keyword>
<dbReference type="GO" id="GO:0005886">
    <property type="term" value="C:plasma membrane"/>
    <property type="evidence" value="ECO:0007669"/>
    <property type="project" value="UniProtKB-SubCell"/>
</dbReference>
<evidence type="ECO:0000256" key="4">
    <source>
        <dbReference type="ARBA" id="ARBA00022475"/>
    </source>
</evidence>
<accession>A0A7X0XU74</accession>
<evidence type="ECO:0000256" key="5">
    <source>
        <dbReference type="ARBA" id="ARBA00022617"/>
    </source>
</evidence>
<comment type="caution">
    <text evidence="13">The sequence shown here is derived from an EMBL/GenBank/DDBJ whole genome shotgun (WGS) entry which is preliminary data.</text>
</comment>
<name>A0A7X0XU74_9LIST</name>
<keyword evidence="8" id="KW-0249">Electron transport</keyword>
<keyword evidence="4" id="KW-1003">Cell membrane</keyword>
<dbReference type="GO" id="GO:0016682">
    <property type="term" value="F:oxidoreductase activity, acting on diphenols and related substances as donors, oxygen as acceptor"/>
    <property type="evidence" value="ECO:0007669"/>
    <property type="project" value="TreeGrafter"/>
</dbReference>
<evidence type="ECO:0000256" key="6">
    <source>
        <dbReference type="ARBA" id="ARBA00022692"/>
    </source>
</evidence>
<feature type="transmembrane region" description="Helical" evidence="12">
    <location>
        <begin position="31"/>
        <end position="49"/>
    </location>
</feature>
<dbReference type="GO" id="GO:0009055">
    <property type="term" value="F:electron transfer activity"/>
    <property type="evidence" value="ECO:0007669"/>
    <property type="project" value="TreeGrafter"/>
</dbReference>
<evidence type="ECO:0000313" key="14">
    <source>
        <dbReference type="Proteomes" id="UP000547643"/>
    </source>
</evidence>
<feature type="non-terminal residue" evidence="13">
    <location>
        <position position="1"/>
    </location>
</feature>
<comment type="subcellular location">
    <subcellularLocation>
        <location evidence="1">Cell membrane</location>
        <topology evidence="1">Multi-pass membrane protein</topology>
    </subcellularLocation>
</comment>
<dbReference type="AlphaFoldDB" id="A0A7X0XU74"/>
<feature type="transmembrane region" description="Helical" evidence="12">
    <location>
        <begin position="129"/>
        <end position="151"/>
    </location>
</feature>
<evidence type="ECO:0000256" key="1">
    <source>
        <dbReference type="ARBA" id="ARBA00004651"/>
    </source>
</evidence>
<gene>
    <name evidence="13" type="primary">cydB</name>
    <name evidence="13" type="ORF">HCA46_17795</name>
</gene>
<evidence type="ECO:0000256" key="9">
    <source>
        <dbReference type="ARBA" id="ARBA00022989"/>
    </source>
</evidence>
<keyword evidence="9 12" id="KW-1133">Transmembrane helix</keyword>
<dbReference type="Proteomes" id="UP000547643">
    <property type="component" value="Unassembled WGS sequence"/>
</dbReference>
<organism evidence="13 14">
    <name type="scientific">Listeria booriae</name>
    <dbReference type="NCBI Taxonomy" id="1552123"/>
    <lineage>
        <taxon>Bacteria</taxon>
        <taxon>Bacillati</taxon>
        <taxon>Bacillota</taxon>
        <taxon>Bacilli</taxon>
        <taxon>Bacillales</taxon>
        <taxon>Listeriaceae</taxon>
        <taxon>Listeria</taxon>
    </lineage>
</organism>
<proteinExistence type="inferred from homology"/>
<evidence type="ECO:0000256" key="3">
    <source>
        <dbReference type="ARBA" id="ARBA00022448"/>
    </source>
</evidence>
<protein>
    <submittedName>
        <fullName evidence="13">Cytochrome d ubiquinol oxidase subunit II</fullName>
    </submittedName>
</protein>
<feature type="transmembrane region" description="Helical" evidence="12">
    <location>
        <begin position="87"/>
        <end position="109"/>
    </location>
</feature>
<dbReference type="EMBL" id="JAARUV010000050">
    <property type="protein sequence ID" value="MBC1780676.1"/>
    <property type="molecule type" value="Genomic_DNA"/>
</dbReference>
<feature type="non-terminal residue" evidence="13">
    <location>
        <position position="206"/>
    </location>
</feature>
<keyword evidence="7" id="KW-0479">Metal-binding</keyword>
<feature type="transmembrane region" description="Helical" evidence="12">
    <location>
        <begin position="55"/>
        <end position="75"/>
    </location>
</feature>
<comment type="similarity">
    <text evidence="2">Belongs to the cytochrome ubiquinol oxidase subunit 2 family.</text>
</comment>
<sequence length="206" mass="23553">VGMSTRFMARNALERRVLVNTIGPFWDANEVWLLTAGGAIFAAFPNWYATMFSGYYIPLVFLLLALIGRGVSFEFRGQKDSALWIKTWDWVIFFGSILPPFLFGVLFASLIQGMPINSDMDMYAGFFDYITVFSVWGGLTITLMCLLHGLLFITLRTEDDIQDRARRMAKRVWFITVPVLLIFVVLAYFNTDMFQVRPVLVPLMIG</sequence>
<dbReference type="PANTHER" id="PTHR43141">
    <property type="entry name" value="CYTOCHROME BD2 SUBUNIT II"/>
    <property type="match status" value="1"/>
</dbReference>
<keyword evidence="10" id="KW-0408">Iron</keyword>
<evidence type="ECO:0000256" key="12">
    <source>
        <dbReference type="SAM" id="Phobius"/>
    </source>
</evidence>
<evidence type="ECO:0000256" key="8">
    <source>
        <dbReference type="ARBA" id="ARBA00022982"/>
    </source>
</evidence>
<dbReference type="NCBIfam" id="TIGR00203">
    <property type="entry name" value="cydB"/>
    <property type="match status" value="1"/>
</dbReference>
<evidence type="ECO:0000313" key="13">
    <source>
        <dbReference type="EMBL" id="MBC1780676.1"/>
    </source>
</evidence>
<evidence type="ECO:0000256" key="11">
    <source>
        <dbReference type="ARBA" id="ARBA00023136"/>
    </source>
</evidence>
<dbReference type="PANTHER" id="PTHR43141:SF5">
    <property type="entry name" value="CYTOCHROME BD-I UBIQUINOL OXIDASE SUBUNIT 2"/>
    <property type="match status" value="1"/>
</dbReference>
<dbReference type="GO" id="GO:0019646">
    <property type="term" value="P:aerobic electron transport chain"/>
    <property type="evidence" value="ECO:0007669"/>
    <property type="project" value="TreeGrafter"/>
</dbReference>
<evidence type="ECO:0000256" key="7">
    <source>
        <dbReference type="ARBA" id="ARBA00022723"/>
    </source>
</evidence>
<reference evidence="13 14" key="1">
    <citation type="submission" date="2020-03" db="EMBL/GenBank/DDBJ databases">
        <title>Soil Listeria distribution.</title>
        <authorList>
            <person name="Liao J."/>
            <person name="Wiedmann M."/>
        </authorList>
    </citation>
    <scope>NUCLEOTIDE SEQUENCE [LARGE SCALE GENOMIC DNA]</scope>
    <source>
        <strain evidence="13 14">FSL L7-1017</strain>
    </source>
</reference>
<dbReference type="GO" id="GO:0070069">
    <property type="term" value="C:cytochrome complex"/>
    <property type="evidence" value="ECO:0007669"/>
    <property type="project" value="TreeGrafter"/>
</dbReference>
<keyword evidence="6 12" id="KW-0812">Transmembrane</keyword>
<evidence type="ECO:0000256" key="10">
    <source>
        <dbReference type="ARBA" id="ARBA00023004"/>
    </source>
</evidence>